<reference evidence="3" key="1">
    <citation type="submission" date="2016-11" db="EMBL/GenBank/DDBJ databases">
        <authorList>
            <person name="Varghese N."/>
            <person name="Submissions S."/>
        </authorList>
    </citation>
    <scope>NUCLEOTIDE SEQUENCE [LARGE SCALE GENOMIC DNA]</scope>
    <source>
        <strain evidence="3">GAS401</strain>
    </source>
</reference>
<dbReference type="Gene3D" id="3.30.429.10">
    <property type="entry name" value="Macrophage Migration Inhibitory Factor"/>
    <property type="match status" value="1"/>
</dbReference>
<evidence type="ECO:0000259" key="1">
    <source>
        <dbReference type="Pfam" id="PF14832"/>
    </source>
</evidence>
<feature type="domain" description="Tautomerase cis-CaaD-like" evidence="1">
    <location>
        <begin position="1"/>
        <end position="124"/>
    </location>
</feature>
<organism evidence="2 3">
    <name type="scientific">Bradyrhizobium erythrophlei</name>
    <dbReference type="NCBI Taxonomy" id="1437360"/>
    <lineage>
        <taxon>Bacteria</taxon>
        <taxon>Pseudomonadati</taxon>
        <taxon>Pseudomonadota</taxon>
        <taxon>Alphaproteobacteria</taxon>
        <taxon>Hyphomicrobiales</taxon>
        <taxon>Nitrobacteraceae</taxon>
        <taxon>Bradyrhizobium</taxon>
    </lineage>
</organism>
<dbReference type="InterPro" id="IPR014347">
    <property type="entry name" value="Tautomerase/MIF_sf"/>
</dbReference>
<dbReference type="EMBL" id="LT670849">
    <property type="protein sequence ID" value="SHN71261.1"/>
    <property type="molecule type" value="Genomic_DNA"/>
</dbReference>
<proteinExistence type="predicted"/>
<keyword evidence="3" id="KW-1185">Reference proteome</keyword>
<evidence type="ECO:0000313" key="2">
    <source>
        <dbReference type="EMBL" id="SHN71261.1"/>
    </source>
</evidence>
<dbReference type="SUPFAM" id="SSF55331">
    <property type="entry name" value="Tautomerase/MIF"/>
    <property type="match status" value="1"/>
</dbReference>
<dbReference type="RefSeq" id="WP_072817713.1">
    <property type="nucleotide sequence ID" value="NZ_LT670849.1"/>
</dbReference>
<dbReference type="AlphaFoldDB" id="A0A1M7TKH3"/>
<dbReference type="Pfam" id="PF14832">
    <property type="entry name" value="Tautomerase_3"/>
    <property type="match status" value="1"/>
</dbReference>
<sequence length="125" mass="13795">MPLYTVTTPDGLLSAQQRDTIAAELVRIHTVAMHVPAYFVHSIFPTYPRNHAYVAAEQSPVSSIVGVIRAGHTPEEKSRLVQSLWNMFKEKTGVSDRDLSIALQEVPASQAMENGVIMPEVGHEK</sequence>
<protein>
    <submittedName>
        <fullName evidence="2">Putative oxalocrotonate tautomerase enzyme</fullName>
    </submittedName>
</protein>
<accession>A0A1M7TKH3</accession>
<dbReference type="Proteomes" id="UP000184096">
    <property type="component" value="Chromosome I"/>
</dbReference>
<dbReference type="InterPro" id="IPR028116">
    <property type="entry name" value="Cis-CaaD-like"/>
</dbReference>
<dbReference type="OrthoDB" id="118855at2"/>
<name>A0A1M7TKH3_9BRAD</name>
<gene>
    <name evidence="2" type="ORF">SAMN05444170_1972</name>
</gene>
<evidence type="ECO:0000313" key="3">
    <source>
        <dbReference type="Proteomes" id="UP000184096"/>
    </source>
</evidence>